<dbReference type="AlphaFoldDB" id="A0AA43QMM6"/>
<dbReference type="Pfam" id="PF00651">
    <property type="entry name" value="BTB"/>
    <property type="match status" value="1"/>
</dbReference>
<feature type="domain" description="BTB" evidence="1">
    <location>
        <begin position="17"/>
        <end position="86"/>
    </location>
</feature>
<accession>A0AA43QMM6</accession>
<dbReference type="Gene3D" id="3.30.710.10">
    <property type="entry name" value="Potassium Channel Kv1.1, Chain A"/>
    <property type="match status" value="1"/>
</dbReference>
<dbReference type="SMART" id="SM00225">
    <property type="entry name" value="BTB"/>
    <property type="match status" value="1"/>
</dbReference>
<dbReference type="PANTHER" id="PTHR47843:SF2">
    <property type="entry name" value="BTB DOMAIN-CONTAINING PROTEIN"/>
    <property type="match status" value="1"/>
</dbReference>
<dbReference type="SUPFAM" id="SSF54695">
    <property type="entry name" value="POZ domain"/>
    <property type="match status" value="1"/>
</dbReference>
<dbReference type="InterPro" id="IPR000210">
    <property type="entry name" value="BTB/POZ_dom"/>
</dbReference>
<sequence>MADSPRINACLSYSGVDTVLIQVGRRKTQYHVHHHMLCQISSFFKTALESSFKEAIERVVSLPGEREKVVDRFVQWIYHEKVPDCETSPRGTEDARFDYEHRNCALYVFADKYGVPDLKRYSIRNLIQIISKSGAPRRSTVRRTYNHTVASSGLRRLICDWCAWRIRSNDLDRDRYRALLTEVPEFSADLVGALSRHWERRSKPKLDGLRASAYM</sequence>
<proteinExistence type="predicted"/>
<dbReference type="PANTHER" id="PTHR47843">
    <property type="entry name" value="BTB DOMAIN-CONTAINING PROTEIN-RELATED"/>
    <property type="match status" value="1"/>
</dbReference>
<name>A0AA43QMM6_9LECA</name>
<evidence type="ECO:0000313" key="3">
    <source>
        <dbReference type="Proteomes" id="UP001161017"/>
    </source>
</evidence>
<protein>
    <recommendedName>
        <fullName evidence="1">BTB domain-containing protein</fullName>
    </recommendedName>
</protein>
<organism evidence="2 3">
    <name type="scientific">Ramalina farinacea</name>
    <dbReference type="NCBI Taxonomy" id="258253"/>
    <lineage>
        <taxon>Eukaryota</taxon>
        <taxon>Fungi</taxon>
        <taxon>Dikarya</taxon>
        <taxon>Ascomycota</taxon>
        <taxon>Pezizomycotina</taxon>
        <taxon>Lecanoromycetes</taxon>
        <taxon>OSLEUM clade</taxon>
        <taxon>Lecanoromycetidae</taxon>
        <taxon>Lecanorales</taxon>
        <taxon>Lecanorineae</taxon>
        <taxon>Ramalinaceae</taxon>
        <taxon>Ramalina</taxon>
    </lineage>
</organism>
<dbReference type="EMBL" id="JAPUFD010000007">
    <property type="protein sequence ID" value="MDI1488149.1"/>
    <property type="molecule type" value="Genomic_DNA"/>
</dbReference>
<evidence type="ECO:0000313" key="2">
    <source>
        <dbReference type="EMBL" id="MDI1488149.1"/>
    </source>
</evidence>
<dbReference type="Proteomes" id="UP001161017">
    <property type="component" value="Unassembled WGS sequence"/>
</dbReference>
<gene>
    <name evidence="2" type="ORF">OHK93_007423</name>
</gene>
<comment type="caution">
    <text evidence="2">The sequence shown here is derived from an EMBL/GenBank/DDBJ whole genome shotgun (WGS) entry which is preliminary data.</text>
</comment>
<reference evidence="2" key="1">
    <citation type="journal article" date="2023" name="Genome Biol. Evol.">
        <title>First Whole Genome Sequence and Flow Cytometry Genome Size Data for the Lichen-Forming Fungus Ramalina farinacea (Ascomycota).</title>
        <authorList>
            <person name="Llewellyn T."/>
            <person name="Mian S."/>
            <person name="Hill R."/>
            <person name="Leitch I.J."/>
            <person name="Gaya E."/>
        </authorList>
    </citation>
    <scope>NUCLEOTIDE SEQUENCE</scope>
    <source>
        <strain evidence="2">LIQ254RAFAR</strain>
    </source>
</reference>
<keyword evidence="3" id="KW-1185">Reference proteome</keyword>
<dbReference type="PROSITE" id="PS50097">
    <property type="entry name" value="BTB"/>
    <property type="match status" value="1"/>
</dbReference>
<dbReference type="InterPro" id="IPR011333">
    <property type="entry name" value="SKP1/BTB/POZ_sf"/>
</dbReference>
<evidence type="ECO:0000259" key="1">
    <source>
        <dbReference type="PROSITE" id="PS50097"/>
    </source>
</evidence>